<dbReference type="EMBL" id="SPQQ01000003">
    <property type="protein sequence ID" value="TGE38529.1"/>
    <property type="molecule type" value="Genomic_DNA"/>
</dbReference>
<feature type="domain" description="CxxC-x17-CxxC" evidence="2">
    <location>
        <begin position="59"/>
        <end position="92"/>
    </location>
</feature>
<dbReference type="Pfam" id="PF13451">
    <property type="entry name" value="zf_Tbcl"/>
    <property type="match status" value="1"/>
</dbReference>
<proteinExistence type="predicted"/>
<dbReference type="RefSeq" id="WP_135546672.1">
    <property type="nucleotide sequence ID" value="NZ_SPQQ01000003.1"/>
</dbReference>
<dbReference type="NCBIfam" id="TIGR04272">
    <property type="entry name" value="cxxc_cxxc_Mbark"/>
    <property type="match status" value="1"/>
</dbReference>
<gene>
    <name evidence="3" type="ORF">E4K67_11435</name>
</gene>
<dbReference type="Pfam" id="PF23477">
    <property type="entry name" value="zf_Tbcl_2"/>
    <property type="match status" value="1"/>
</dbReference>
<evidence type="ECO:0000259" key="2">
    <source>
        <dbReference type="Pfam" id="PF23477"/>
    </source>
</evidence>
<organism evidence="3 4">
    <name type="scientific">Desulfosporosinus fructosivorans</name>
    <dbReference type="NCBI Taxonomy" id="2018669"/>
    <lineage>
        <taxon>Bacteria</taxon>
        <taxon>Bacillati</taxon>
        <taxon>Bacillota</taxon>
        <taxon>Clostridia</taxon>
        <taxon>Eubacteriales</taxon>
        <taxon>Desulfitobacteriaceae</taxon>
        <taxon>Desulfosporosinus</taxon>
    </lineage>
</organism>
<name>A0A4Z0R8E5_9FIRM</name>
<dbReference type="InterPro" id="IPR026363">
    <property type="entry name" value="CxxC-x17-CxxC_dom"/>
</dbReference>
<evidence type="ECO:0000313" key="4">
    <source>
        <dbReference type="Proteomes" id="UP000298460"/>
    </source>
</evidence>
<accession>A0A4Z0R8E5</accession>
<feature type="domain" description="Probable zinc-binding" evidence="1">
    <location>
        <begin position="3"/>
        <end position="49"/>
    </location>
</feature>
<dbReference type="Proteomes" id="UP000298460">
    <property type="component" value="Unassembled WGS sequence"/>
</dbReference>
<comment type="caution">
    <text evidence="3">The sequence shown here is derived from an EMBL/GenBank/DDBJ whole genome shotgun (WGS) entry which is preliminary data.</text>
</comment>
<keyword evidence="4" id="KW-1185">Reference proteome</keyword>
<dbReference type="AlphaFoldDB" id="A0A4Z0R8E5"/>
<evidence type="ECO:0000313" key="3">
    <source>
        <dbReference type="EMBL" id="TGE38529.1"/>
    </source>
</evidence>
<protein>
    <submittedName>
        <fullName evidence="3">Zinc-binding protein</fullName>
    </submittedName>
</protein>
<evidence type="ECO:0000259" key="1">
    <source>
        <dbReference type="Pfam" id="PF13451"/>
    </source>
</evidence>
<dbReference type="InterPro" id="IPR025306">
    <property type="entry name" value="Zn-bnd_dom_prob"/>
</dbReference>
<reference evidence="3 4" key="1">
    <citation type="submission" date="2019-03" db="EMBL/GenBank/DDBJ databases">
        <title>Draft Genome Sequence of Desulfosporosinus fructosivorans Strain 63.6F, Isolated from Marine Sediment in the Baltic Sea.</title>
        <authorList>
            <person name="Hausmann B."/>
            <person name="Vandieken V."/>
            <person name="Pjevac P."/>
            <person name="Schreck K."/>
            <person name="Herbold C.W."/>
            <person name="Loy A."/>
        </authorList>
    </citation>
    <scope>NUCLEOTIDE SEQUENCE [LARGE SCALE GENOMIC DNA]</scope>
    <source>
        <strain evidence="3 4">63.6F</strain>
    </source>
</reference>
<dbReference type="OrthoDB" id="5505402at2"/>
<sequence>MFEDKVLTCRDCGREFVFSASEQEFFASKGFTNEPGRCQECRAAKKAQSGGGGYNRQEREMFPATCATCGKETTVPFRPSGEKPVYCRECFQPPPRNNW</sequence>